<proteinExistence type="predicted"/>
<dbReference type="EC" id="5.1.99.6" evidence="2"/>
<dbReference type="AlphaFoldDB" id="A0A6J4RYD3"/>
<evidence type="ECO:0000313" key="2">
    <source>
        <dbReference type="EMBL" id="CAA9484895.1"/>
    </source>
</evidence>
<reference evidence="2" key="1">
    <citation type="submission" date="2020-02" db="EMBL/GenBank/DDBJ databases">
        <authorList>
            <person name="Meier V. D."/>
        </authorList>
    </citation>
    <scope>NUCLEOTIDE SEQUENCE</scope>
    <source>
        <strain evidence="2">AVDCRST_MAG65</strain>
    </source>
</reference>
<evidence type="ECO:0000259" key="1">
    <source>
        <dbReference type="PROSITE" id="PS51385"/>
    </source>
</evidence>
<keyword evidence="2" id="KW-0413">Isomerase</keyword>
<dbReference type="InterPro" id="IPR036652">
    <property type="entry name" value="YjeF_N_dom_sf"/>
</dbReference>
<dbReference type="SUPFAM" id="SSF64153">
    <property type="entry name" value="YjeF N-terminal domain-like"/>
    <property type="match status" value="1"/>
</dbReference>
<gene>
    <name evidence="2" type="ORF">AVDCRST_MAG65-1668</name>
</gene>
<sequence>MSWADWLAPLPDAATMRAIDAWAIEERGIPGLDLMDRAGEALAAITGEAIPAGRIAVVCGRGNNGGDGLVAARALRGAGRDVDVLLISEPGELSLDAAEQLRRLGGPAAARPWSSEGLAGAAGAIDALLGTGFHG</sequence>
<dbReference type="Gene3D" id="3.40.50.10260">
    <property type="entry name" value="YjeF N-terminal domain"/>
    <property type="match status" value="1"/>
</dbReference>
<feature type="domain" description="YjeF N-terminal" evidence="1">
    <location>
        <begin position="16"/>
        <end position="135"/>
    </location>
</feature>
<feature type="non-terminal residue" evidence="2">
    <location>
        <position position="135"/>
    </location>
</feature>
<protein>
    <submittedName>
        <fullName evidence="2">NAD(P)H-hydrate epimerase / ADP-dependent (S)-NAD(P)H-hydrate dehydratase</fullName>
        <ecNumber evidence="2">4.2.1.136</ecNumber>
        <ecNumber evidence="2">5.1.99.6</ecNumber>
    </submittedName>
</protein>
<dbReference type="Pfam" id="PF03853">
    <property type="entry name" value="YjeF_N"/>
    <property type="match status" value="1"/>
</dbReference>
<dbReference type="PROSITE" id="PS51385">
    <property type="entry name" value="YJEF_N"/>
    <property type="match status" value="1"/>
</dbReference>
<dbReference type="GO" id="GO:0052856">
    <property type="term" value="F:NAD(P)HX epimerase activity"/>
    <property type="evidence" value="ECO:0007669"/>
    <property type="project" value="UniProtKB-EC"/>
</dbReference>
<dbReference type="EMBL" id="CADCVL010000286">
    <property type="protein sequence ID" value="CAA9484895.1"/>
    <property type="molecule type" value="Genomic_DNA"/>
</dbReference>
<accession>A0A6J4RYD3</accession>
<name>A0A6J4RYD3_9ACTN</name>
<dbReference type="GO" id="GO:0052855">
    <property type="term" value="F:ADP-dependent NAD(P)H-hydrate dehydratase activity"/>
    <property type="evidence" value="ECO:0007669"/>
    <property type="project" value="UniProtKB-EC"/>
</dbReference>
<dbReference type="InterPro" id="IPR004443">
    <property type="entry name" value="YjeF_N_dom"/>
</dbReference>
<organism evidence="2">
    <name type="scientific">uncultured Solirubrobacteraceae bacterium</name>
    <dbReference type="NCBI Taxonomy" id="1162706"/>
    <lineage>
        <taxon>Bacteria</taxon>
        <taxon>Bacillati</taxon>
        <taxon>Actinomycetota</taxon>
        <taxon>Thermoleophilia</taxon>
        <taxon>Solirubrobacterales</taxon>
        <taxon>Solirubrobacteraceae</taxon>
        <taxon>environmental samples</taxon>
    </lineage>
</organism>
<keyword evidence="2" id="KW-0456">Lyase</keyword>
<dbReference type="EC" id="4.2.1.136" evidence="2"/>